<name>A0A0S7Y428_UNCSA</name>
<sequence length="366" mass="42307">MKIGIDAREFFSGKKTGIGRYLWHFLQCATASDHPHEYVLFCNQDTQVPLNHPKLKSVVIQERITWVWDQIQLPLNIAREKIDVLLTPYFKAPIFSSSFIVLIINDVMPLLFPEESGAFRRLYFKLMLGIAVRRAAKIMTISENSRDDIVRIFKVPAEKIRVVHLGVEEKFRSPEMSTEQIRRKYALPQKFILYVGNLKPHKNVQCLIEAYEALPAQMKEEYRLVLGAPRSDKYFPDIEKIVREKKLAHQILFTGFIEEKDLPSLYHMSSLFVFPSLYEGFGLPPLEAMACGCPVVSSNTSSMPEVLGDAALFFNPYDIEEMSLAIRKMLEDEDLRKKYRQKGLARVKLFTPEKMTNKILDVLKRV</sequence>
<keyword evidence="1" id="KW-0808">Transferase</keyword>
<reference evidence="4 5" key="1">
    <citation type="journal article" date="2015" name="Microbiome">
        <title>Genomic resolution of linkages in carbon, nitrogen, and sulfur cycling among widespread estuary sediment bacteria.</title>
        <authorList>
            <person name="Baker B.J."/>
            <person name="Lazar C.S."/>
            <person name="Teske A.P."/>
            <person name="Dick G.J."/>
        </authorList>
    </citation>
    <scope>NUCLEOTIDE SEQUENCE [LARGE SCALE GENOMIC DNA]</scope>
    <source>
        <strain evidence="4">DG_54_3</strain>
    </source>
</reference>
<dbReference type="CDD" id="cd03809">
    <property type="entry name" value="GT4_MtfB-like"/>
    <property type="match status" value="1"/>
</dbReference>
<feature type="domain" description="Glycosyltransferase subfamily 4-like N-terminal" evidence="3">
    <location>
        <begin position="17"/>
        <end position="168"/>
    </location>
</feature>
<dbReference type="PANTHER" id="PTHR46401:SF2">
    <property type="entry name" value="GLYCOSYLTRANSFERASE WBBK-RELATED"/>
    <property type="match status" value="1"/>
</dbReference>
<evidence type="ECO:0000313" key="4">
    <source>
        <dbReference type="EMBL" id="KPJ69456.1"/>
    </source>
</evidence>
<evidence type="ECO:0008006" key="6">
    <source>
        <dbReference type="Google" id="ProtNLM"/>
    </source>
</evidence>
<comment type="caution">
    <text evidence="4">The sequence shown here is derived from an EMBL/GenBank/DDBJ whole genome shotgun (WGS) entry which is preliminary data.</text>
</comment>
<feature type="domain" description="Glycosyl transferase family 1" evidence="2">
    <location>
        <begin position="179"/>
        <end position="343"/>
    </location>
</feature>
<evidence type="ECO:0000313" key="5">
    <source>
        <dbReference type="Proteomes" id="UP000051861"/>
    </source>
</evidence>
<dbReference type="Pfam" id="PF13439">
    <property type="entry name" value="Glyco_transf_4"/>
    <property type="match status" value="1"/>
</dbReference>
<dbReference type="PANTHER" id="PTHR46401">
    <property type="entry name" value="GLYCOSYLTRANSFERASE WBBK-RELATED"/>
    <property type="match status" value="1"/>
</dbReference>
<organism evidence="4 5">
    <name type="scientific">candidate division WOR-1 bacterium DG_54_3</name>
    <dbReference type="NCBI Taxonomy" id="1703775"/>
    <lineage>
        <taxon>Bacteria</taxon>
        <taxon>Bacillati</taxon>
        <taxon>Saganbacteria</taxon>
    </lineage>
</organism>
<evidence type="ECO:0000256" key="1">
    <source>
        <dbReference type="ARBA" id="ARBA00022679"/>
    </source>
</evidence>
<proteinExistence type="predicted"/>
<dbReference type="Proteomes" id="UP000051861">
    <property type="component" value="Unassembled WGS sequence"/>
</dbReference>
<dbReference type="GO" id="GO:0016757">
    <property type="term" value="F:glycosyltransferase activity"/>
    <property type="evidence" value="ECO:0007669"/>
    <property type="project" value="InterPro"/>
</dbReference>
<evidence type="ECO:0000259" key="3">
    <source>
        <dbReference type="Pfam" id="PF13439"/>
    </source>
</evidence>
<dbReference type="InterPro" id="IPR001296">
    <property type="entry name" value="Glyco_trans_1"/>
</dbReference>
<dbReference type="Gene3D" id="3.40.50.2000">
    <property type="entry name" value="Glycogen Phosphorylase B"/>
    <property type="match status" value="2"/>
</dbReference>
<dbReference type="GO" id="GO:0009103">
    <property type="term" value="P:lipopolysaccharide biosynthetic process"/>
    <property type="evidence" value="ECO:0007669"/>
    <property type="project" value="TreeGrafter"/>
</dbReference>
<accession>A0A0S7Y428</accession>
<evidence type="ECO:0000259" key="2">
    <source>
        <dbReference type="Pfam" id="PF00534"/>
    </source>
</evidence>
<dbReference type="EMBL" id="LIZX01000024">
    <property type="protein sequence ID" value="KPJ69456.1"/>
    <property type="molecule type" value="Genomic_DNA"/>
</dbReference>
<protein>
    <recommendedName>
        <fullName evidence="6">Glycosyl transferase family 1 domain-containing protein</fullName>
    </recommendedName>
</protein>
<dbReference type="SUPFAM" id="SSF53756">
    <property type="entry name" value="UDP-Glycosyltransferase/glycogen phosphorylase"/>
    <property type="match status" value="1"/>
</dbReference>
<dbReference type="InterPro" id="IPR028098">
    <property type="entry name" value="Glyco_trans_4-like_N"/>
</dbReference>
<dbReference type="Pfam" id="PF00534">
    <property type="entry name" value="Glycos_transf_1"/>
    <property type="match status" value="1"/>
</dbReference>
<dbReference type="FunFam" id="3.40.50.2000:FF:000119">
    <property type="entry name" value="Glycosyl transferase group 1"/>
    <property type="match status" value="1"/>
</dbReference>
<gene>
    <name evidence="4" type="ORF">AMJ44_03820</name>
</gene>
<dbReference type="AlphaFoldDB" id="A0A0S7Y428"/>